<evidence type="ECO:0000256" key="1">
    <source>
        <dbReference type="SAM" id="Phobius"/>
    </source>
</evidence>
<keyword evidence="3" id="KW-1185">Reference proteome</keyword>
<dbReference type="RefSeq" id="WP_139240895.1">
    <property type="nucleotide sequence ID" value="NZ_FQTT01000010.1"/>
</dbReference>
<feature type="transmembrane region" description="Helical" evidence="1">
    <location>
        <begin position="29"/>
        <end position="48"/>
    </location>
</feature>
<protein>
    <submittedName>
        <fullName evidence="2">Uncharacterized protein</fullName>
    </submittedName>
</protein>
<reference evidence="3" key="1">
    <citation type="submission" date="2016-09" db="EMBL/GenBank/DDBJ databases">
        <authorList>
            <person name="Strepis N."/>
        </authorList>
    </citation>
    <scope>NUCLEOTIDE SEQUENCE [LARGE SCALE GENOMIC DNA]</scope>
</reference>
<keyword evidence="1" id="KW-0812">Transmembrane</keyword>
<sequence length="159" mass="16526">MTNTPNRQDTVGPFAGRHLHDLHEALRSALLWAGLACMVGSALSPWYLRIPTGYRRGEVDTLGLMGMLFGPETLGPAKLHAAVGVVLAITLWLCALGRVGANSDRVDAGMSLLTALTALALIASHAALTNSVGATPGAGLPLMLLSVAFSGTCAVKLRR</sequence>
<dbReference type="EMBL" id="FQTT01000010">
    <property type="protein sequence ID" value="SHE25216.1"/>
    <property type="molecule type" value="Genomic_DNA"/>
</dbReference>
<name>A0A1M4RZ15_9ACTO</name>
<feature type="transmembrane region" description="Helical" evidence="1">
    <location>
        <begin position="77"/>
        <end position="96"/>
    </location>
</feature>
<proteinExistence type="predicted"/>
<dbReference type="OrthoDB" id="3258872at2"/>
<keyword evidence="1" id="KW-1133">Transmembrane helix</keyword>
<evidence type="ECO:0000313" key="3">
    <source>
        <dbReference type="Proteomes" id="UP000184291"/>
    </source>
</evidence>
<dbReference type="AlphaFoldDB" id="A0A1M4RZ15"/>
<dbReference type="Proteomes" id="UP000184291">
    <property type="component" value="Unassembled WGS sequence"/>
</dbReference>
<keyword evidence="1" id="KW-0472">Membrane</keyword>
<accession>A0A1M4RZ15</accession>
<organism evidence="2 3">
    <name type="scientific">Actinomyces glycerinitolerans</name>
    <dbReference type="NCBI Taxonomy" id="1892869"/>
    <lineage>
        <taxon>Bacteria</taxon>
        <taxon>Bacillati</taxon>
        <taxon>Actinomycetota</taxon>
        <taxon>Actinomycetes</taxon>
        <taxon>Actinomycetales</taxon>
        <taxon>Actinomycetaceae</taxon>
        <taxon>Actinomyces</taxon>
    </lineage>
</organism>
<gene>
    <name evidence="2" type="ORF">ACGLYG10_1432</name>
</gene>
<feature type="transmembrane region" description="Helical" evidence="1">
    <location>
        <begin position="108"/>
        <end position="128"/>
    </location>
</feature>
<evidence type="ECO:0000313" key="2">
    <source>
        <dbReference type="EMBL" id="SHE25216.1"/>
    </source>
</evidence>
<feature type="transmembrane region" description="Helical" evidence="1">
    <location>
        <begin position="140"/>
        <end position="157"/>
    </location>
</feature>